<keyword evidence="2" id="KW-0812">Transmembrane</keyword>
<dbReference type="EMBL" id="VSSQ01044835">
    <property type="protein sequence ID" value="MPM98699.1"/>
    <property type="molecule type" value="Genomic_DNA"/>
</dbReference>
<reference evidence="3" key="1">
    <citation type="submission" date="2019-08" db="EMBL/GenBank/DDBJ databases">
        <authorList>
            <person name="Kucharzyk K."/>
            <person name="Murdoch R.W."/>
            <person name="Higgins S."/>
            <person name="Loffler F."/>
        </authorList>
    </citation>
    <scope>NUCLEOTIDE SEQUENCE</scope>
</reference>
<protein>
    <submittedName>
        <fullName evidence="3">Uncharacterized protein</fullName>
    </submittedName>
</protein>
<keyword evidence="2" id="KW-0472">Membrane</keyword>
<keyword evidence="2" id="KW-1133">Transmembrane helix</keyword>
<proteinExistence type="predicted"/>
<name>A0A645EBL6_9ZZZZ</name>
<organism evidence="3">
    <name type="scientific">bioreactor metagenome</name>
    <dbReference type="NCBI Taxonomy" id="1076179"/>
    <lineage>
        <taxon>unclassified sequences</taxon>
        <taxon>metagenomes</taxon>
        <taxon>ecological metagenomes</taxon>
    </lineage>
</organism>
<gene>
    <name evidence="3" type="ORF">SDC9_145887</name>
</gene>
<feature type="coiled-coil region" evidence="1">
    <location>
        <begin position="212"/>
        <end position="239"/>
    </location>
</feature>
<keyword evidence="1" id="KW-0175">Coiled coil</keyword>
<evidence type="ECO:0000256" key="1">
    <source>
        <dbReference type="SAM" id="Coils"/>
    </source>
</evidence>
<evidence type="ECO:0000256" key="2">
    <source>
        <dbReference type="SAM" id="Phobius"/>
    </source>
</evidence>
<evidence type="ECO:0000313" key="3">
    <source>
        <dbReference type="EMBL" id="MPM98699.1"/>
    </source>
</evidence>
<comment type="caution">
    <text evidence="3">The sequence shown here is derived from an EMBL/GenBank/DDBJ whole genome shotgun (WGS) entry which is preliminary data.</text>
</comment>
<dbReference type="AlphaFoldDB" id="A0A645EBL6"/>
<accession>A0A645EBL6</accession>
<feature type="transmembrane region" description="Helical" evidence="2">
    <location>
        <begin position="6"/>
        <end position="28"/>
    </location>
</feature>
<sequence length="284" mass="32584">MRYTLMSPWFLPQLLFWLTAALTFLRFGMLQFDLSLHRSVAVWPWLLACFASGGQFLLVIAPTTTTAKYLSVFVTVIWWGAILGWLWQWRQTSKGKSSRLKVTDVSPLLLDPLLMLNASGIVVYSNMPLEWEQAVLPLRKSEKEWLVGEQTFILRELPLQQKGIPLGCLIVLQDISHEKALFQEWTIKSAELQAIQQQLQEAFRADEALLLAEQQRLLAEQLQMEIQKKLDELLLLSDTDMLNQANDGQNETLQTLAHGLRELLQQIRRLVHGGMSHDAYSNSR</sequence>
<feature type="transmembrane region" description="Helical" evidence="2">
    <location>
        <begin position="67"/>
        <end position="87"/>
    </location>
</feature>
<feature type="transmembrane region" description="Helical" evidence="2">
    <location>
        <begin position="40"/>
        <end position="61"/>
    </location>
</feature>